<keyword evidence="1" id="KW-0645">Protease</keyword>
<accession>A0A6J2JKI0</accession>
<evidence type="ECO:0000256" key="1">
    <source>
        <dbReference type="ARBA" id="ARBA00022670"/>
    </source>
</evidence>
<evidence type="ECO:0000313" key="6">
    <source>
        <dbReference type="Proteomes" id="UP000504629"/>
    </source>
</evidence>
<dbReference type="GO" id="GO:0004252">
    <property type="term" value="F:serine-type endopeptidase activity"/>
    <property type="evidence" value="ECO:0007669"/>
    <property type="project" value="InterPro"/>
</dbReference>
<evidence type="ECO:0000256" key="4">
    <source>
        <dbReference type="ARBA" id="ARBA00023157"/>
    </source>
</evidence>
<dbReference type="SUPFAM" id="SSF50494">
    <property type="entry name" value="Trypsin-like serine proteases"/>
    <property type="match status" value="1"/>
</dbReference>
<dbReference type="Pfam" id="PF00089">
    <property type="entry name" value="Trypsin"/>
    <property type="match status" value="1"/>
</dbReference>
<dbReference type="GO" id="GO:0006508">
    <property type="term" value="P:proteolysis"/>
    <property type="evidence" value="ECO:0007669"/>
    <property type="project" value="UniProtKB-KW"/>
</dbReference>
<dbReference type="OrthoDB" id="7726766at2759"/>
<evidence type="ECO:0000313" key="7">
    <source>
        <dbReference type="RefSeq" id="XP_028029532.1"/>
    </source>
</evidence>
<reference evidence="7" key="1">
    <citation type="submission" date="2025-08" db="UniProtKB">
        <authorList>
            <consortium name="RefSeq"/>
        </authorList>
    </citation>
    <scope>IDENTIFICATION</scope>
    <source>
        <tissue evidence="7">Silk gland</tissue>
    </source>
</reference>
<dbReference type="SMART" id="SM00020">
    <property type="entry name" value="Tryp_SPc"/>
    <property type="match status" value="1"/>
</dbReference>
<keyword evidence="2" id="KW-0378">Hydrolase</keyword>
<feature type="domain" description="Peptidase S1" evidence="5">
    <location>
        <begin position="24"/>
        <end position="273"/>
    </location>
</feature>
<dbReference type="GeneID" id="114242541"/>
<keyword evidence="4" id="KW-1015">Disulfide bond</keyword>
<dbReference type="PANTHER" id="PTHR24276">
    <property type="entry name" value="POLYSERASE-RELATED"/>
    <property type="match status" value="1"/>
</dbReference>
<sequence length="283" mass="31922">MNIYICLILFMKTVSSKIETVQRLSNAELDEHRRVTNSHVFPYVVAILQRSKYVSAGALIDENWILTAADGLFLMRETLKLVKVRLGSINYKKGGLLLPAKLIQIHPYFDDKSPIFDVAMVQLPETLRFTPKIKAIRLQKTFMDVAATHFIVTSWNPLLKQKPKHPESMEAIERRRMLTVTHLHPSEVEECAAELDAYGVNKTDLIMCLDPPGGSEICVENRNVGAPVVLNRVLWGVVSSWKTSDCDQGAVGPSFVTRVSAPDVTSWIHATLHGHRWKHKSNE</sequence>
<dbReference type="RefSeq" id="XP_028029532.1">
    <property type="nucleotide sequence ID" value="XM_028173731.1"/>
</dbReference>
<dbReference type="KEGG" id="bman:114242541"/>
<dbReference type="Proteomes" id="UP000504629">
    <property type="component" value="Unplaced"/>
</dbReference>
<dbReference type="InterPro" id="IPR050430">
    <property type="entry name" value="Peptidase_S1"/>
</dbReference>
<dbReference type="PANTHER" id="PTHR24276:SF96">
    <property type="entry name" value="PEPTIDASE S1 DOMAIN-CONTAINING PROTEIN"/>
    <property type="match status" value="1"/>
</dbReference>
<dbReference type="InterPro" id="IPR043504">
    <property type="entry name" value="Peptidase_S1_PA_chymotrypsin"/>
</dbReference>
<protein>
    <submittedName>
        <fullName evidence="7">Hypodermin-A-like</fullName>
    </submittedName>
</protein>
<evidence type="ECO:0000256" key="2">
    <source>
        <dbReference type="ARBA" id="ARBA00022801"/>
    </source>
</evidence>
<organism evidence="6 7">
    <name type="scientific">Bombyx mandarina</name>
    <name type="common">Wild silk moth</name>
    <name type="synonym">Wild silkworm</name>
    <dbReference type="NCBI Taxonomy" id="7092"/>
    <lineage>
        <taxon>Eukaryota</taxon>
        <taxon>Metazoa</taxon>
        <taxon>Ecdysozoa</taxon>
        <taxon>Arthropoda</taxon>
        <taxon>Hexapoda</taxon>
        <taxon>Insecta</taxon>
        <taxon>Pterygota</taxon>
        <taxon>Neoptera</taxon>
        <taxon>Endopterygota</taxon>
        <taxon>Lepidoptera</taxon>
        <taxon>Glossata</taxon>
        <taxon>Ditrysia</taxon>
        <taxon>Bombycoidea</taxon>
        <taxon>Bombycidae</taxon>
        <taxon>Bombycinae</taxon>
        <taxon>Bombyx</taxon>
    </lineage>
</organism>
<dbReference type="Gene3D" id="2.40.10.10">
    <property type="entry name" value="Trypsin-like serine proteases"/>
    <property type="match status" value="2"/>
</dbReference>
<keyword evidence="6" id="KW-1185">Reference proteome</keyword>
<name>A0A6J2JKI0_BOMMA</name>
<gene>
    <name evidence="7" type="primary">LOC114242541</name>
</gene>
<evidence type="ECO:0000259" key="5">
    <source>
        <dbReference type="PROSITE" id="PS50240"/>
    </source>
</evidence>
<dbReference type="AlphaFoldDB" id="A0A6J2JKI0"/>
<evidence type="ECO:0000256" key="3">
    <source>
        <dbReference type="ARBA" id="ARBA00022825"/>
    </source>
</evidence>
<dbReference type="InterPro" id="IPR001254">
    <property type="entry name" value="Trypsin_dom"/>
</dbReference>
<dbReference type="PROSITE" id="PS50240">
    <property type="entry name" value="TRYPSIN_DOM"/>
    <property type="match status" value="1"/>
</dbReference>
<keyword evidence="3" id="KW-0720">Serine protease</keyword>
<proteinExistence type="predicted"/>
<dbReference type="InterPro" id="IPR009003">
    <property type="entry name" value="Peptidase_S1_PA"/>
</dbReference>